<dbReference type="Proteomes" id="UP000277212">
    <property type="component" value="Unassembled WGS sequence"/>
</dbReference>
<gene>
    <name evidence="6" type="ORF">CDV36_015518</name>
</gene>
<dbReference type="Gene3D" id="3.90.1590.10">
    <property type="entry name" value="glutathione-dependent formaldehyde- activating enzyme (gfa)"/>
    <property type="match status" value="1"/>
</dbReference>
<dbReference type="SUPFAM" id="SSF51316">
    <property type="entry name" value="Mss4-like"/>
    <property type="match status" value="1"/>
</dbReference>
<evidence type="ECO:0000256" key="1">
    <source>
        <dbReference type="ARBA" id="ARBA00005495"/>
    </source>
</evidence>
<keyword evidence="2" id="KW-0479">Metal-binding</keyword>
<keyword evidence="7" id="KW-1185">Reference proteome</keyword>
<dbReference type="OrthoDB" id="9985472at2759"/>
<dbReference type="AlphaFoldDB" id="A0A3M2RA92"/>
<name>A0A3M2RA92_9HYPO</name>
<dbReference type="EMBL" id="NKUJ01000599">
    <property type="protein sequence ID" value="RMJ02216.1"/>
    <property type="molecule type" value="Genomic_DNA"/>
</dbReference>
<dbReference type="GO" id="GO:0016846">
    <property type="term" value="F:carbon-sulfur lyase activity"/>
    <property type="evidence" value="ECO:0007669"/>
    <property type="project" value="InterPro"/>
</dbReference>
<comment type="similarity">
    <text evidence="1">Belongs to the Gfa family.</text>
</comment>
<comment type="caution">
    <text evidence="6">The sequence shown here is derived from an EMBL/GenBank/DDBJ whole genome shotgun (WGS) entry which is preliminary data.</text>
</comment>
<dbReference type="GO" id="GO:0046872">
    <property type="term" value="F:metal ion binding"/>
    <property type="evidence" value="ECO:0007669"/>
    <property type="project" value="UniProtKB-KW"/>
</dbReference>
<protein>
    <recommendedName>
        <fullName evidence="5">CENP-V/GFA domain-containing protein</fullName>
    </recommendedName>
</protein>
<organism evidence="6 7">
    <name type="scientific">Fusarium kuroshium</name>
    <dbReference type="NCBI Taxonomy" id="2010991"/>
    <lineage>
        <taxon>Eukaryota</taxon>
        <taxon>Fungi</taxon>
        <taxon>Dikarya</taxon>
        <taxon>Ascomycota</taxon>
        <taxon>Pezizomycotina</taxon>
        <taxon>Sordariomycetes</taxon>
        <taxon>Hypocreomycetidae</taxon>
        <taxon>Hypocreales</taxon>
        <taxon>Nectriaceae</taxon>
        <taxon>Fusarium</taxon>
        <taxon>Fusarium solani species complex</taxon>
    </lineage>
</organism>
<proteinExistence type="inferred from homology"/>
<dbReference type="InterPro" id="IPR006913">
    <property type="entry name" value="CENP-V/GFA"/>
</dbReference>
<dbReference type="InterPro" id="IPR011057">
    <property type="entry name" value="Mss4-like_sf"/>
</dbReference>
<accession>A0A3M2RA92</accession>
<keyword evidence="4" id="KW-0456">Lyase</keyword>
<evidence type="ECO:0000256" key="3">
    <source>
        <dbReference type="ARBA" id="ARBA00022833"/>
    </source>
</evidence>
<evidence type="ECO:0000313" key="6">
    <source>
        <dbReference type="EMBL" id="RMJ02216.1"/>
    </source>
</evidence>
<evidence type="ECO:0000256" key="2">
    <source>
        <dbReference type="ARBA" id="ARBA00022723"/>
    </source>
</evidence>
<evidence type="ECO:0000259" key="5">
    <source>
        <dbReference type="PROSITE" id="PS51891"/>
    </source>
</evidence>
<dbReference type="STRING" id="2010991.A0A3M2RA92"/>
<feature type="domain" description="CENP-V/GFA" evidence="5">
    <location>
        <begin position="1"/>
        <end position="127"/>
    </location>
</feature>
<dbReference type="Pfam" id="PF04828">
    <property type="entry name" value="GFA"/>
    <property type="match status" value="1"/>
</dbReference>
<evidence type="ECO:0000256" key="4">
    <source>
        <dbReference type="ARBA" id="ARBA00023239"/>
    </source>
</evidence>
<dbReference type="PANTHER" id="PTHR33337">
    <property type="entry name" value="GFA DOMAIN-CONTAINING PROTEIN"/>
    <property type="match status" value="1"/>
</dbReference>
<reference evidence="6 7" key="1">
    <citation type="submission" date="2017-06" db="EMBL/GenBank/DDBJ databases">
        <title>Comparative genomic analysis of Ambrosia Fusariam Clade fungi.</title>
        <authorList>
            <person name="Stajich J.E."/>
            <person name="Carrillo J."/>
            <person name="Kijimoto T."/>
            <person name="Eskalen A."/>
            <person name="O'Donnell K."/>
            <person name="Kasson M."/>
        </authorList>
    </citation>
    <scope>NUCLEOTIDE SEQUENCE [LARGE SCALE GENOMIC DNA]</scope>
    <source>
        <strain evidence="6">UCR3666</strain>
    </source>
</reference>
<evidence type="ECO:0000313" key="7">
    <source>
        <dbReference type="Proteomes" id="UP000277212"/>
    </source>
</evidence>
<sequence length="136" mass="14768">MSGSCLCGDIKYTISGDPVAQALCHCLDCRRISGSLCSFNWVLPSQQLTVVNGTPKTYTNASNTGNNVTSHFCGNCGTTLWRDGPATQGLVYLKAGTIDSNDERVNARAPVAEIFTRRRIKWVQPMEGAQQKVNLV</sequence>
<dbReference type="PANTHER" id="PTHR33337:SF30">
    <property type="entry name" value="DUF636 DOMAIN PROTEIN (AFU_ORTHOLOGUE AFUA_1G03180)"/>
    <property type="match status" value="1"/>
</dbReference>
<keyword evidence="3" id="KW-0862">Zinc</keyword>
<dbReference type="PROSITE" id="PS51891">
    <property type="entry name" value="CENP_V_GFA"/>
    <property type="match status" value="1"/>
</dbReference>